<dbReference type="GO" id="GO:0005524">
    <property type="term" value="F:ATP binding"/>
    <property type="evidence" value="ECO:0007669"/>
    <property type="project" value="UniProtKB-KW"/>
</dbReference>
<dbReference type="PANTHER" id="PTHR23073">
    <property type="entry name" value="26S PROTEASOME REGULATORY SUBUNIT"/>
    <property type="match status" value="1"/>
</dbReference>
<accession>A0A0S3UFR3</accession>
<evidence type="ECO:0000259" key="4">
    <source>
        <dbReference type="SMART" id="SM00382"/>
    </source>
</evidence>
<keyword evidence="5" id="KW-0132">Cell division</keyword>
<organism evidence="5 6">
    <name type="scientific">Pseudomonas phage phiR18</name>
    <dbReference type="NCBI Taxonomy" id="1752027"/>
    <lineage>
        <taxon>Viruses</taxon>
        <taxon>Duplodnaviria</taxon>
        <taxon>Heunggongvirae</taxon>
        <taxon>Uroviricota</taxon>
        <taxon>Caudoviricetes</taxon>
        <taxon>Kochitakasuvirus</taxon>
        <taxon>Kochitakasuvirus R18</taxon>
    </lineage>
</organism>
<dbReference type="EMBL" id="LC102729">
    <property type="protein sequence ID" value="BAU16369.1"/>
    <property type="molecule type" value="Genomic_DNA"/>
</dbReference>
<dbReference type="CDD" id="cd19481">
    <property type="entry name" value="RecA-like_protease"/>
    <property type="match status" value="1"/>
</dbReference>
<dbReference type="EC" id="3.4.24.-" evidence="5"/>
<dbReference type="SUPFAM" id="SSF52540">
    <property type="entry name" value="P-loop containing nucleoside triphosphate hydrolases"/>
    <property type="match status" value="1"/>
</dbReference>
<dbReference type="SMART" id="SM00382">
    <property type="entry name" value="AAA"/>
    <property type="match status" value="1"/>
</dbReference>
<feature type="domain" description="AAA+ ATPase" evidence="4">
    <location>
        <begin position="240"/>
        <end position="364"/>
    </location>
</feature>
<comment type="similarity">
    <text evidence="1">Belongs to the AAA ATPase family.</text>
</comment>
<evidence type="ECO:0000256" key="1">
    <source>
        <dbReference type="ARBA" id="ARBA00006914"/>
    </source>
</evidence>
<dbReference type="Pfam" id="PF00004">
    <property type="entry name" value="AAA"/>
    <property type="match status" value="1"/>
</dbReference>
<proteinExistence type="inferred from homology"/>
<dbReference type="InterPro" id="IPR050221">
    <property type="entry name" value="26S_Proteasome_ATPase"/>
</dbReference>
<sequence>MSNNATVKKAVKSLSEIPEQHHVAEIVHHGDKLTLPEGMGVSDAIELLERRRSYLEEAVGLTRTFNVFPWDGANAINIALARRFGWAAAEATPGFFGSTPPKMITIEVGPGQTRRVPWGRFSMPGIDGYVGTSASMKDGRLCFQLVAEVRRKDEQTIEKLFDEVEDVLKHESIYSGKAIKIRFRDDDGNTLEMPEPKFLDVSGVSRDMLVYSKEVTDSIETNLFTPIERVHDCIKNGIPVKRGVLLGGPYGTGKTLAATVASRLAVDAGVTYLYVPRADELADAIEFAKQYQDVACVIFCEDIDRCMSGERSVAMDDILNILDGIDTKSSRIITVLTTNHLTDINPAMLRPGRLDAIIDVVPPDAEAVVRLIKLYGAGDIDEQADLTPAAELLAGAIPAVIAEVVKRSKLAQLQLQAPGTAIEKITGDAILLAAQAIQSQVKLLAEQSMPRVAPLTMDSLLRNIVKDEFEALATELDSIRQLSESIRERVS</sequence>
<evidence type="ECO:0000313" key="6">
    <source>
        <dbReference type="Proteomes" id="UP000221614"/>
    </source>
</evidence>
<dbReference type="GO" id="GO:0051301">
    <property type="term" value="P:cell division"/>
    <property type="evidence" value="ECO:0007669"/>
    <property type="project" value="UniProtKB-KW"/>
</dbReference>
<keyword evidence="6" id="KW-1185">Reference proteome</keyword>
<evidence type="ECO:0000256" key="2">
    <source>
        <dbReference type="ARBA" id="ARBA00022741"/>
    </source>
</evidence>
<dbReference type="InterPro" id="IPR003593">
    <property type="entry name" value="AAA+_ATPase"/>
</dbReference>
<dbReference type="Gene3D" id="1.10.8.60">
    <property type="match status" value="1"/>
</dbReference>
<keyword evidence="5" id="KW-0131">Cell cycle</keyword>
<protein>
    <submittedName>
        <fullName evidence="5">Cell division protein FtsH</fullName>
        <ecNumber evidence="5">3.4.24.-</ecNumber>
    </submittedName>
</protein>
<dbReference type="InterPro" id="IPR027417">
    <property type="entry name" value="P-loop_NTPase"/>
</dbReference>
<dbReference type="KEGG" id="vg:40080235"/>
<name>A0A0S3UFR3_9CAUD</name>
<evidence type="ECO:0000256" key="3">
    <source>
        <dbReference type="ARBA" id="ARBA00022840"/>
    </source>
</evidence>
<reference evidence="5" key="1">
    <citation type="journal article" date="2016" name="Genome Announc.">
        <title>Complete Genome Sequences of Broad-Host-Range Pseudomonas aeruginosa Bacteriophages phiR18 and phiS12-1.</title>
        <authorList>
            <person name="Furusawa T."/>
            <person name="Iwano H."/>
            <person name="Higuchi H."/>
            <person name="Usui M."/>
            <person name="Maruyama F."/>
            <person name="Nakagawa I."/>
            <person name="Yokota H."/>
            <person name="Tamura Y."/>
        </authorList>
    </citation>
    <scope>NUCLEOTIDE SEQUENCE [LARGE SCALE GENOMIC DNA]</scope>
</reference>
<dbReference type="GeneID" id="40080235"/>
<keyword evidence="2" id="KW-0547">Nucleotide-binding</keyword>
<dbReference type="GO" id="GO:0016887">
    <property type="term" value="F:ATP hydrolysis activity"/>
    <property type="evidence" value="ECO:0007669"/>
    <property type="project" value="InterPro"/>
</dbReference>
<dbReference type="Gene3D" id="3.40.50.300">
    <property type="entry name" value="P-loop containing nucleotide triphosphate hydrolases"/>
    <property type="match status" value="1"/>
</dbReference>
<evidence type="ECO:0000313" key="5">
    <source>
        <dbReference type="EMBL" id="BAU16369.1"/>
    </source>
</evidence>
<dbReference type="RefSeq" id="YP_009604341.1">
    <property type="nucleotide sequence ID" value="NC_041964.1"/>
</dbReference>
<dbReference type="InterPro" id="IPR003959">
    <property type="entry name" value="ATPase_AAA_core"/>
</dbReference>
<keyword evidence="3" id="KW-0067">ATP-binding</keyword>
<keyword evidence="5" id="KW-0378">Hydrolase</keyword>
<dbReference type="Proteomes" id="UP000221614">
    <property type="component" value="Segment"/>
</dbReference>